<evidence type="ECO:0000313" key="1">
    <source>
        <dbReference type="EMBL" id="OWM83352.1"/>
    </source>
</evidence>
<dbReference type="Proteomes" id="UP000197138">
    <property type="component" value="Unassembled WGS sequence"/>
</dbReference>
<dbReference type="Proteomes" id="UP000233551">
    <property type="component" value="Unassembled WGS sequence"/>
</dbReference>
<dbReference type="OrthoDB" id="548115at2759"/>
<proteinExistence type="predicted"/>
<sequence>MAKIPIRFSRVAAAFDEVTRAVRLCQSSGSEHSAEDESPVNLSDLVASFMEREGAEAVYLEDDDTQHDPTLMSISEEGSENYNCSDAEIRDQLQNLFKESKNYGGEEIRSEIEATLEVINDRTSSHDTFKRRLMTILRERGFDAGLCKSRWEKTPQFPAGDYQYIDVKLLDGSRIIVEPFLAGIFQIARPTSEYSLLLGLFPRVFVGRPEELKQVVRLMCTAIKQTMKSTGLSVPPWRKNRYMQAKWFGSYKRTTNKVRSRESSGGGGVNRAVGFKSFPGISYKCREDFACKNLLRTGHLTAAFSGKETGL</sequence>
<dbReference type="InterPro" id="IPR006502">
    <property type="entry name" value="PDDEXK-like"/>
</dbReference>
<dbReference type="GeneID" id="116202733"/>
<dbReference type="Pfam" id="PF04720">
    <property type="entry name" value="PDDEXK_6"/>
    <property type="match status" value="1"/>
</dbReference>
<keyword evidence="4" id="KW-1185">Reference proteome</keyword>
<evidence type="ECO:0000313" key="2">
    <source>
        <dbReference type="EMBL" id="PKI66389.1"/>
    </source>
</evidence>
<evidence type="ECO:0000313" key="3">
    <source>
        <dbReference type="Proteomes" id="UP000197138"/>
    </source>
</evidence>
<accession>A0A218XG88</accession>
<organism evidence="1 3">
    <name type="scientific">Punica granatum</name>
    <name type="common">Pomegranate</name>
    <dbReference type="NCBI Taxonomy" id="22663"/>
    <lineage>
        <taxon>Eukaryota</taxon>
        <taxon>Viridiplantae</taxon>
        <taxon>Streptophyta</taxon>
        <taxon>Embryophyta</taxon>
        <taxon>Tracheophyta</taxon>
        <taxon>Spermatophyta</taxon>
        <taxon>Magnoliopsida</taxon>
        <taxon>eudicotyledons</taxon>
        <taxon>Gunneridae</taxon>
        <taxon>Pentapetalae</taxon>
        <taxon>rosids</taxon>
        <taxon>malvids</taxon>
        <taxon>Myrtales</taxon>
        <taxon>Lythraceae</taxon>
        <taxon>Punica</taxon>
    </lineage>
</organism>
<dbReference type="EMBL" id="PGOL01000675">
    <property type="protein sequence ID" value="PKI66389.1"/>
    <property type="molecule type" value="Genomic_DNA"/>
</dbReference>
<name>A0A218XG88_PUNGR</name>
<reference evidence="3" key="1">
    <citation type="journal article" date="2017" name="Plant J.">
        <title>The pomegranate (Punica granatum L.) genome and the genomics of punicalagin biosynthesis.</title>
        <authorList>
            <person name="Qin G."/>
            <person name="Xu C."/>
            <person name="Ming R."/>
            <person name="Tang H."/>
            <person name="Guyot R."/>
            <person name="Kramer E.M."/>
            <person name="Hu Y."/>
            <person name="Yi X."/>
            <person name="Qi Y."/>
            <person name="Xu X."/>
            <person name="Gao Z."/>
            <person name="Pan H."/>
            <person name="Jian J."/>
            <person name="Tian Y."/>
            <person name="Yue Z."/>
            <person name="Xu Y."/>
        </authorList>
    </citation>
    <scope>NUCLEOTIDE SEQUENCE [LARGE SCALE GENOMIC DNA]</scope>
    <source>
        <strain evidence="3">cv. Dabenzi</strain>
    </source>
</reference>
<dbReference type="NCBIfam" id="TIGR01615">
    <property type="entry name" value="A_thal_3542"/>
    <property type="match status" value="1"/>
</dbReference>
<dbReference type="STRING" id="22663.A0A218XG88"/>
<protein>
    <recommendedName>
        <fullName evidence="5">DUF506 family protein</fullName>
    </recommendedName>
</protein>
<gene>
    <name evidence="1" type="ORF">CDL15_Pgr012833</name>
    <name evidence="2" type="ORF">CRG98_013191</name>
</gene>
<dbReference type="PANTHER" id="PTHR31579:SF42">
    <property type="entry name" value="DUF506 FAMILY PROTEIN (DUF506)"/>
    <property type="match status" value="1"/>
</dbReference>
<evidence type="ECO:0000313" key="4">
    <source>
        <dbReference type="Proteomes" id="UP000233551"/>
    </source>
</evidence>
<reference evidence="2 4" key="3">
    <citation type="submission" date="2017-11" db="EMBL/GenBank/DDBJ databases">
        <title>De-novo sequencing of pomegranate (Punica granatum L.) genome.</title>
        <authorList>
            <person name="Akparov Z."/>
            <person name="Amiraslanov A."/>
            <person name="Hajiyeva S."/>
            <person name="Abbasov M."/>
            <person name="Kaur K."/>
            <person name="Hamwieh A."/>
            <person name="Solovyev V."/>
            <person name="Salamov A."/>
            <person name="Braich B."/>
            <person name="Kosarev P."/>
            <person name="Mahmoud A."/>
            <person name="Hajiyev E."/>
            <person name="Babayeva S."/>
            <person name="Izzatullayeva V."/>
            <person name="Mammadov A."/>
            <person name="Mammadov A."/>
            <person name="Sharifova S."/>
            <person name="Ojaghi J."/>
            <person name="Eynullazada K."/>
            <person name="Bayramov B."/>
            <person name="Abdulazimova A."/>
            <person name="Shahmuradov I."/>
        </authorList>
    </citation>
    <scope>NUCLEOTIDE SEQUENCE [LARGE SCALE GENOMIC DNA]</scope>
    <source>
        <strain evidence="2">AG2017</strain>
        <strain evidence="4">cv. AG2017</strain>
        <tissue evidence="2">Leaf</tissue>
    </source>
</reference>
<evidence type="ECO:0008006" key="5">
    <source>
        <dbReference type="Google" id="ProtNLM"/>
    </source>
</evidence>
<dbReference type="AlphaFoldDB" id="A0A218XG88"/>
<dbReference type="EMBL" id="MTKT01001932">
    <property type="protein sequence ID" value="OWM83352.1"/>
    <property type="molecule type" value="Genomic_DNA"/>
</dbReference>
<comment type="caution">
    <text evidence="1">The sequence shown here is derived from an EMBL/GenBank/DDBJ whole genome shotgun (WGS) entry which is preliminary data.</text>
</comment>
<reference evidence="1" key="2">
    <citation type="submission" date="2017-06" db="EMBL/GenBank/DDBJ databases">
        <title>The pomegranate genome and the genomics of punicalagin biosynthesis.</title>
        <authorList>
            <person name="Xu C."/>
        </authorList>
    </citation>
    <scope>NUCLEOTIDE SEQUENCE [LARGE SCALE GENOMIC DNA]</scope>
    <source>
        <tissue evidence="1">Fresh leaf</tissue>
    </source>
</reference>
<dbReference type="PANTHER" id="PTHR31579">
    <property type="entry name" value="OS03G0796600 PROTEIN"/>
    <property type="match status" value="1"/>
</dbReference>